<reference evidence="2" key="1">
    <citation type="journal article" date="2020" name="Stud. Mycol.">
        <title>101 Dothideomycetes genomes: a test case for predicting lifestyles and emergence of pathogens.</title>
        <authorList>
            <person name="Haridas S."/>
            <person name="Albert R."/>
            <person name="Binder M."/>
            <person name="Bloem J."/>
            <person name="Labutti K."/>
            <person name="Salamov A."/>
            <person name="Andreopoulos B."/>
            <person name="Baker S."/>
            <person name="Barry K."/>
            <person name="Bills G."/>
            <person name="Bluhm B."/>
            <person name="Cannon C."/>
            <person name="Castanera R."/>
            <person name="Culley D."/>
            <person name="Daum C."/>
            <person name="Ezra D."/>
            <person name="Gonzalez J."/>
            <person name="Henrissat B."/>
            <person name="Kuo A."/>
            <person name="Liang C."/>
            <person name="Lipzen A."/>
            <person name="Lutzoni F."/>
            <person name="Magnuson J."/>
            <person name="Mondo S."/>
            <person name="Nolan M."/>
            <person name="Ohm R."/>
            <person name="Pangilinan J."/>
            <person name="Park H.-J."/>
            <person name="Ramirez L."/>
            <person name="Alfaro M."/>
            <person name="Sun H."/>
            <person name="Tritt A."/>
            <person name="Yoshinaga Y."/>
            <person name="Zwiers L.-H."/>
            <person name="Turgeon B."/>
            <person name="Goodwin S."/>
            <person name="Spatafora J."/>
            <person name="Crous P."/>
            <person name="Grigoriev I."/>
        </authorList>
    </citation>
    <scope>NUCLEOTIDE SEQUENCE</scope>
    <source>
        <strain evidence="2">CBS 480.64</strain>
    </source>
</reference>
<dbReference type="EMBL" id="MU005957">
    <property type="protein sequence ID" value="KAF2864498.1"/>
    <property type="molecule type" value="Genomic_DNA"/>
</dbReference>
<name>A0A6A7CDR8_9PEZI</name>
<organism evidence="2 3">
    <name type="scientific">Piedraia hortae CBS 480.64</name>
    <dbReference type="NCBI Taxonomy" id="1314780"/>
    <lineage>
        <taxon>Eukaryota</taxon>
        <taxon>Fungi</taxon>
        <taxon>Dikarya</taxon>
        <taxon>Ascomycota</taxon>
        <taxon>Pezizomycotina</taxon>
        <taxon>Dothideomycetes</taxon>
        <taxon>Dothideomycetidae</taxon>
        <taxon>Capnodiales</taxon>
        <taxon>Piedraiaceae</taxon>
        <taxon>Piedraia</taxon>
    </lineage>
</organism>
<gene>
    <name evidence="2" type="ORF">K470DRAFT_4886</name>
</gene>
<feature type="region of interest" description="Disordered" evidence="1">
    <location>
        <begin position="94"/>
        <end position="166"/>
    </location>
</feature>
<feature type="compositionally biased region" description="Basic and acidic residues" evidence="1">
    <location>
        <begin position="94"/>
        <end position="115"/>
    </location>
</feature>
<dbReference type="AlphaFoldDB" id="A0A6A7CDR8"/>
<protein>
    <submittedName>
        <fullName evidence="2">Uncharacterized protein</fullName>
    </submittedName>
</protein>
<sequence length="166" mass="18636">MSPNESPKLPTESALAPFNAEERDLMALSYFFAKEMPDLNVNAIAHFKRKRVCDVRRAWESLRDRIIAQKDAIERETQDKKQAAKVLRAEKKEAKRLEADMKKQQGGEEEKEKEVGTVSGDENATPNATPQTQTIVTGGESAVKKGKKRASDAHVGWSNKKIKLEE</sequence>
<evidence type="ECO:0000313" key="3">
    <source>
        <dbReference type="Proteomes" id="UP000799421"/>
    </source>
</evidence>
<keyword evidence="3" id="KW-1185">Reference proteome</keyword>
<dbReference type="Proteomes" id="UP000799421">
    <property type="component" value="Unassembled WGS sequence"/>
</dbReference>
<feature type="compositionally biased region" description="Polar residues" evidence="1">
    <location>
        <begin position="120"/>
        <end position="136"/>
    </location>
</feature>
<evidence type="ECO:0000256" key="1">
    <source>
        <dbReference type="SAM" id="MobiDB-lite"/>
    </source>
</evidence>
<evidence type="ECO:0000313" key="2">
    <source>
        <dbReference type="EMBL" id="KAF2864498.1"/>
    </source>
</evidence>
<proteinExistence type="predicted"/>
<accession>A0A6A7CDR8</accession>